<evidence type="ECO:0000313" key="4">
    <source>
        <dbReference type="Proteomes" id="UP000051645"/>
    </source>
</evidence>
<accession>A0A0R2FFY9</accession>
<protein>
    <recommendedName>
        <fullName evidence="6">Hydrocarbon binding protein</fullName>
    </recommendedName>
</protein>
<dbReference type="STRING" id="81857.IV38_GL002117"/>
<dbReference type="Pfam" id="PF10702">
    <property type="entry name" value="DUF2507"/>
    <property type="match status" value="1"/>
</dbReference>
<dbReference type="PATRIC" id="fig|81857.3.peg.2167"/>
<dbReference type="InterPro" id="IPR024096">
    <property type="entry name" value="NO_sig/Golgi_transp_ligand-bd"/>
</dbReference>
<evidence type="ECO:0000313" key="2">
    <source>
        <dbReference type="EMBL" id="KRN27464.1"/>
    </source>
</evidence>
<dbReference type="InterPro" id="IPR019642">
    <property type="entry name" value="DUF2507"/>
</dbReference>
<keyword evidence="4" id="KW-1185">Reference proteome</keyword>
<proteinExistence type="predicted"/>
<dbReference type="Gene3D" id="3.30.1380.20">
    <property type="entry name" value="Trafficking protein particle complex subunit 3"/>
    <property type="match status" value="1"/>
</dbReference>
<reference evidence="4 5" key="1">
    <citation type="journal article" date="2015" name="Genome Announc.">
        <title>Expanding the biotechnology potential of lactobacilli through comparative genomics of 213 strains and associated genera.</title>
        <authorList>
            <person name="Sun Z."/>
            <person name="Harris H.M."/>
            <person name="McCann A."/>
            <person name="Guo C."/>
            <person name="Argimon S."/>
            <person name="Zhang W."/>
            <person name="Yang X."/>
            <person name="Jeffery I.B."/>
            <person name="Cooney J.C."/>
            <person name="Kagawa T.F."/>
            <person name="Liu W."/>
            <person name="Song Y."/>
            <person name="Salvetti E."/>
            <person name="Wrobel A."/>
            <person name="Rasinkangas P."/>
            <person name="Parkhill J."/>
            <person name="Rea M.C."/>
            <person name="O'Sullivan O."/>
            <person name="Ritari J."/>
            <person name="Douillard F.P."/>
            <person name="Paul Ross R."/>
            <person name="Yang R."/>
            <person name="Briner A.E."/>
            <person name="Felis G.E."/>
            <person name="de Vos W.M."/>
            <person name="Barrangou R."/>
            <person name="Klaenhammer T.R."/>
            <person name="Caufield P.W."/>
            <person name="Cui Y."/>
            <person name="Zhang H."/>
            <person name="O'Toole P.W."/>
        </authorList>
    </citation>
    <scope>NUCLEOTIDE SEQUENCE [LARGE SCALE GENOMIC DNA]</scope>
    <source>
        <strain evidence="2 5">ATCC BAA-66</strain>
        <strain evidence="3 4">DSM 13344</strain>
    </source>
</reference>
<dbReference type="RefSeq" id="WP_057769541.1">
    <property type="nucleotide sequence ID" value="NZ_JQAT01000008.1"/>
</dbReference>
<comment type="caution">
    <text evidence="2">The sequence shown here is derived from an EMBL/GenBank/DDBJ whole genome shotgun (WGS) entry which is preliminary data.</text>
</comment>
<organism evidence="2 5">
    <name type="scientific">Lactobacillus selangorensis</name>
    <dbReference type="NCBI Taxonomy" id="81857"/>
    <lineage>
        <taxon>Bacteria</taxon>
        <taxon>Bacillati</taxon>
        <taxon>Bacillota</taxon>
        <taxon>Bacilli</taxon>
        <taxon>Lactobacillales</taxon>
        <taxon>Lactobacillaceae</taxon>
        <taxon>Lactobacillus</taxon>
    </lineage>
</organism>
<feature type="region of interest" description="Disordered" evidence="1">
    <location>
        <begin position="158"/>
        <end position="177"/>
    </location>
</feature>
<dbReference type="OrthoDB" id="2965348at2"/>
<evidence type="ECO:0000313" key="5">
    <source>
        <dbReference type="Proteomes" id="UP000051751"/>
    </source>
</evidence>
<name>A0A0R2FFY9_9LACO</name>
<sequence>MSNQFYEQLIQANQEVPYFSTALLRDILLPNLLEDETSGILYWVGKDLARHLPVATPDDLPAFFQQAAWGELKLDHENKQKFQFTLNGPIVASRLTQNKEADFQLEAGFIAQTLQQIEENVVEANAVVDAKKQIVRITAQADPSESVPRGDIQFLDIPYLTPTETEETAPAPDDTDE</sequence>
<dbReference type="AlphaFoldDB" id="A0A0R2FFY9"/>
<feature type="compositionally biased region" description="Low complexity" evidence="1">
    <location>
        <begin position="168"/>
        <end position="177"/>
    </location>
</feature>
<evidence type="ECO:0008006" key="6">
    <source>
        <dbReference type="Google" id="ProtNLM"/>
    </source>
</evidence>
<dbReference type="EMBL" id="JQAT01000008">
    <property type="protein sequence ID" value="KRN27464.1"/>
    <property type="molecule type" value="Genomic_DNA"/>
</dbReference>
<dbReference type="SUPFAM" id="SSF111126">
    <property type="entry name" value="Ligand-binding domain in the NO signalling and Golgi transport"/>
    <property type="match status" value="1"/>
</dbReference>
<evidence type="ECO:0000313" key="3">
    <source>
        <dbReference type="EMBL" id="KRN31339.1"/>
    </source>
</evidence>
<dbReference type="Proteomes" id="UP000051751">
    <property type="component" value="Unassembled WGS sequence"/>
</dbReference>
<evidence type="ECO:0000256" key="1">
    <source>
        <dbReference type="SAM" id="MobiDB-lite"/>
    </source>
</evidence>
<dbReference type="Proteomes" id="UP000051645">
    <property type="component" value="Unassembled WGS sequence"/>
</dbReference>
<gene>
    <name evidence="2" type="ORF">IV38_GL002117</name>
    <name evidence="3" type="ORF">IV40_GL001333</name>
</gene>
<dbReference type="EMBL" id="JQAZ01000004">
    <property type="protein sequence ID" value="KRN31339.1"/>
    <property type="molecule type" value="Genomic_DNA"/>
</dbReference>